<feature type="signal peptide" evidence="1">
    <location>
        <begin position="1"/>
        <end position="21"/>
    </location>
</feature>
<dbReference type="Proteomes" id="UP000663824">
    <property type="component" value="Unassembled WGS sequence"/>
</dbReference>
<sequence length="98" mass="11418">MKIYSYIVSFLLACIIVLIHARNLHYGFNDQLDNDDYNLNTQDRQMFHSNYNLRRLPSIDTNLLNSFASEENNLHERAIATARRAQAIVKGDPREFMG</sequence>
<reference evidence="4" key="1">
    <citation type="submission" date="2021-02" db="EMBL/GenBank/DDBJ databases">
        <authorList>
            <person name="Nowell W R."/>
        </authorList>
    </citation>
    <scope>NUCLEOTIDE SEQUENCE</scope>
</reference>
<dbReference type="Proteomes" id="UP000663856">
    <property type="component" value="Unassembled WGS sequence"/>
</dbReference>
<organism evidence="4 7">
    <name type="scientific">Rotaria magnacalcarata</name>
    <dbReference type="NCBI Taxonomy" id="392030"/>
    <lineage>
        <taxon>Eukaryota</taxon>
        <taxon>Metazoa</taxon>
        <taxon>Spiralia</taxon>
        <taxon>Gnathifera</taxon>
        <taxon>Rotifera</taxon>
        <taxon>Eurotatoria</taxon>
        <taxon>Bdelloidea</taxon>
        <taxon>Philodinida</taxon>
        <taxon>Philodinidae</taxon>
        <taxon>Rotaria</taxon>
    </lineage>
</organism>
<evidence type="ECO:0000313" key="7">
    <source>
        <dbReference type="Proteomes" id="UP000663856"/>
    </source>
</evidence>
<dbReference type="Proteomes" id="UP000663855">
    <property type="component" value="Unassembled WGS sequence"/>
</dbReference>
<accession>A0A816P7A8</accession>
<evidence type="ECO:0000313" key="5">
    <source>
        <dbReference type="EMBL" id="CAF2125080.1"/>
    </source>
</evidence>
<dbReference type="EMBL" id="CAJNRG010010760">
    <property type="protein sequence ID" value="CAF2125080.1"/>
    <property type="molecule type" value="Genomic_DNA"/>
</dbReference>
<keyword evidence="1" id="KW-0732">Signal</keyword>
<protein>
    <submittedName>
        <fullName evidence="4">Uncharacterized protein</fullName>
    </submittedName>
</protein>
<evidence type="ECO:0000313" key="6">
    <source>
        <dbReference type="EMBL" id="CAF2146889.1"/>
    </source>
</evidence>
<dbReference type="Proteomes" id="UP000663887">
    <property type="component" value="Unassembled WGS sequence"/>
</dbReference>
<feature type="chain" id="PRO_5036413049" evidence="1">
    <location>
        <begin position="22"/>
        <end position="98"/>
    </location>
</feature>
<dbReference type="EMBL" id="CAJNRF010002971">
    <property type="protein sequence ID" value="CAF2045114.1"/>
    <property type="molecule type" value="Genomic_DNA"/>
</dbReference>
<gene>
    <name evidence="2" type="ORF">CJN711_LOCUS16395</name>
    <name evidence="3" type="ORF">KQP761_LOCUS22065</name>
    <name evidence="6" type="ORF">MBJ925_LOCUS30552</name>
    <name evidence="4" type="ORF">WKI299_LOCUS9045</name>
    <name evidence="5" type="ORF">XDN619_LOCUS23539</name>
</gene>
<dbReference type="EMBL" id="CAJNOV010007570">
    <property type="protein sequence ID" value="CAF1289948.1"/>
    <property type="molecule type" value="Genomic_DNA"/>
</dbReference>
<evidence type="ECO:0000256" key="1">
    <source>
        <dbReference type="SAM" id="SignalP"/>
    </source>
</evidence>
<evidence type="ECO:0000313" key="4">
    <source>
        <dbReference type="EMBL" id="CAF2045114.1"/>
    </source>
</evidence>
<evidence type="ECO:0000313" key="3">
    <source>
        <dbReference type="EMBL" id="CAF1599263.1"/>
    </source>
</evidence>
<dbReference type="AlphaFoldDB" id="A0A816P7A8"/>
<dbReference type="Proteomes" id="UP000663834">
    <property type="component" value="Unassembled WGS sequence"/>
</dbReference>
<comment type="caution">
    <text evidence="4">The sequence shown here is derived from an EMBL/GenBank/DDBJ whole genome shotgun (WGS) entry which is preliminary data.</text>
</comment>
<dbReference type="EMBL" id="CAJNRE010016548">
    <property type="protein sequence ID" value="CAF2146889.1"/>
    <property type="molecule type" value="Genomic_DNA"/>
</dbReference>
<dbReference type="EMBL" id="CAJNOW010011571">
    <property type="protein sequence ID" value="CAF1599263.1"/>
    <property type="molecule type" value="Genomic_DNA"/>
</dbReference>
<name>A0A816P7A8_9BILA</name>
<proteinExistence type="predicted"/>
<evidence type="ECO:0000313" key="2">
    <source>
        <dbReference type="EMBL" id="CAF1289948.1"/>
    </source>
</evidence>